<comment type="caution">
    <text evidence="2">The sequence shown here is derived from an EMBL/GenBank/DDBJ whole genome shotgun (WGS) entry which is preliminary data.</text>
</comment>
<protein>
    <submittedName>
        <fullName evidence="2">Uncharacterized protein</fullName>
    </submittedName>
</protein>
<evidence type="ECO:0000313" key="2">
    <source>
        <dbReference type="EMBL" id="KAF8725694.1"/>
    </source>
</evidence>
<dbReference type="Proteomes" id="UP000636709">
    <property type="component" value="Unassembled WGS sequence"/>
</dbReference>
<reference evidence="2" key="1">
    <citation type="submission" date="2020-07" db="EMBL/GenBank/DDBJ databases">
        <title>Genome sequence and genetic diversity analysis of an under-domesticated orphan crop, white fonio (Digitaria exilis).</title>
        <authorList>
            <person name="Bennetzen J.L."/>
            <person name="Chen S."/>
            <person name="Ma X."/>
            <person name="Wang X."/>
            <person name="Yssel A.E.J."/>
            <person name="Chaluvadi S.R."/>
            <person name="Johnson M."/>
            <person name="Gangashetty P."/>
            <person name="Hamidou F."/>
            <person name="Sanogo M.D."/>
            <person name="Zwaenepoel A."/>
            <person name="Wallace J."/>
            <person name="Van De Peer Y."/>
            <person name="Van Deynze A."/>
        </authorList>
    </citation>
    <scope>NUCLEOTIDE SEQUENCE</scope>
    <source>
        <tissue evidence="2">Leaves</tissue>
    </source>
</reference>
<evidence type="ECO:0000313" key="3">
    <source>
        <dbReference type="Proteomes" id="UP000636709"/>
    </source>
</evidence>
<name>A0A835F1R2_9POAL</name>
<gene>
    <name evidence="2" type="ORF">HU200_020241</name>
</gene>
<evidence type="ECO:0000256" key="1">
    <source>
        <dbReference type="SAM" id="MobiDB-lite"/>
    </source>
</evidence>
<sequence length="165" mass="17887">MVVAHKSKKTMATPITTTAVLVVLLLHSSTVSEAGRQLPSHELTWEPPIVYPALIWQPPIIYPAPIWQPPIIYPGIPPHMETDDLSSIDEQAPIELREEDPTDESSAPRKTHSKLPTMAGGHKSNKTTVTPDATAAALVLLLLLSSTVSEAGRSFIVMNSNGNLR</sequence>
<dbReference type="EMBL" id="JACEFO010001653">
    <property type="protein sequence ID" value="KAF8725694.1"/>
    <property type="molecule type" value="Genomic_DNA"/>
</dbReference>
<keyword evidence="3" id="KW-1185">Reference proteome</keyword>
<dbReference type="AlphaFoldDB" id="A0A835F1R2"/>
<feature type="region of interest" description="Disordered" evidence="1">
    <location>
        <begin position="96"/>
        <end position="128"/>
    </location>
</feature>
<proteinExistence type="predicted"/>
<organism evidence="2 3">
    <name type="scientific">Digitaria exilis</name>
    <dbReference type="NCBI Taxonomy" id="1010633"/>
    <lineage>
        <taxon>Eukaryota</taxon>
        <taxon>Viridiplantae</taxon>
        <taxon>Streptophyta</taxon>
        <taxon>Embryophyta</taxon>
        <taxon>Tracheophyta</taxon>
        <taxon>Spermatophyta</taxon>
        <taxon>Magnoliopsida</taxon>
        <taxon>Liliopsida</taxon>
        <taxon>Poales</taxon>
        <taxon>Poaceae</taxon>
        <taxon>PACMAD clade</taxon>
        <taxon>Panicoideae</taxon>
        <taxon>Panicodae</taxon>
        <taxon>Paniceae</taxon>
        <taxon>Anthephorinae</taxon>
        <taxon>Digitaria</taxon>
    </lineage>
</organism>
<accession>A0A835F1R2</accession>